<accession>A0A430HNS2</accession>
<name>A0A430HNS2_9BURK</name>
<dbReference type="Proteomes" id="UP000278085">
    <property type="component" value="Unassembled WGS sequence"/>
</dbReference>
<gene>
    <name evidence="2" type="ORF">EJB06_08285</name>
</gene>
<keyword evidence="3" id="KW-1185">Reference proteome</keyword>
<dbReference type="EMBL" id="RXLQ01000004">
    <property type="protein sequence ID" value="RSZ59180.1"/>
    <property type="molecule type" value="Genomic_DNA"/>
</dbReference>
<proteinExistence type="predicted"/>
<comment type="caution">
    <text evidence="2">The sequence shown here is derived from an EMBL/GenBank/DDBJ whole genome shotgun (WGS) entry which is preliminary data.</text>
</comment>
<sequence length="89" mass="9178">MGALTAALIQSDLLRALSGRAAGNRMALGELAQAVSLLPGQQALLLHSYDEAFRVVLYCMAALALGVALTAFALLGGIHAHDAAERPAH</sequence>
<evidence type="ECO:0000313" key="3">
    <source>
        <dbReference type="Proteomes" id="UP000278085"/>
    </source>
</evidence>
<evidence type="ECO:0000256" key="1">
    <source>
        <dbReference type="SAM" id="Phobius"/>
    </source>
</evidence>
<feature type="transmembrane region" description="Helical" evidence="1">
    <location>
        <begin position="55"/>
        <end position="76"/>
    </location>
</feature>
<reference evidence="2 3" key="1">
    <citation type="submission" date="2018-12" db="EMBL/GenBank/DDBJ databases">
        <authorList>
            <person name="Yang E."/>
        </authorList>
    </citation>
    <scope>NUCLEOTIDE SEQUENCE [LARGE SCALE GENOMIC DNA]</scope>
    <source>
        <strain evidence="2 3">SOD</strain>
    </source>
</reference>
<protein>
    <recommendedName>
        <fullName evidence="4">MFS transporter</fullName>
    </recommendedName>
</protein>
<keyword evidence="1" id="KW-1133">Transmembrane helix</keyword>
<dbReference type="AlphaFoldDB" id="A0A430HNS2"/>
<keyword evidence="1" id="KW-0472">Membrane</keyword>
<evidence type="ECO:0008006" key="4">
    <source>
        <dbReference type="Google" id="ProtNLM"/>
    </source>
</evidence>
<evidence type="ECO:0000313" key="2">
    <source>
        <dbReference type="EMBL" id="RSZ59180.1"/>
    </source>
</evidence>
<keyword evidence="1" id="KW-0812">Transmembrane</keyword>
<organism evidence="2 3">
    <name type="scientific">Massilia atriviolacea</name>
    <dbReference type="NCBI Taxonomy" id="2495579"/>
    <lineage>
        <taxon>Bacteria</taxon>
        <taxon>Pseudomonadati</taxon>
        <taxon>Pseudomonadota</taxon>
        <taxon>Betaproteobacteria</taxon>
        <taxon>Burkholderiales</taxon>
        <taxon>Oxalobacteraceae</taxon>
        <taxon>Telluria group</taxon>
        <taxon>Massilia</taxon>
    </lineage>
</organism>